<accession>A0A2M8PB35</accession>
<comment type="caution">
    <text evidence="1">The sequence shown here is derived from an EMBL/GenBank/DDBJ whole genome shotgun (WGS) entry which is preliminary data.</text>
</comment>
<proteinExistence type="predicted"/>
<evidence type="ECO:0000313" key="1">
    <source>
        <dbReference type="EMBL" id="PJF34722.1"/>
    </source>
</evidence>
<gene>
    <name evidence="1" type="ORF">CUN49_14225</name>
</gene>
<dbReference type="EMBL" id="PGTM01000289">
    <property type="protein sequence ID" value="PJF34722.1"/>
    <property type="molecule type" value="Genomic_DNA"/>
</dbReference>
<protein>
    <submittedName>
        <fullName evidence="1">Uncharacterized protein</fullName>
    </submittedName>
</protein>
<sequence>MLMKRLLLPAVLVAAGLLLAGCGSPPPLVSDRYLNDSSLITGDPCDAPCFQNITVGKTTFADALTLIRNNALFKDLQSQDNPPQAAWNAANGEQCCQMTANAETGIVDALLVRVAPVMTVGEVIAKYGEPPYVSVLPQDYSETETALGLIYPEQGNVLWVMPGNAQSTLDASDPVVIVLYLNPADFDKLLETAQLNGWLGYVSVSAYRAATPILTPRVTPAPN</sequence>
<name>A0A2M8PB35_9CHLR</name>
<evidence type="ECO:0000313" key="2">
    <source>
        <dbReference type="Proteomes" id="UP000229681"/>
    </source>
</evidence>
<dbReference type="AlphaFoldDB" id="A0A2M8PB35"/>
<dbReference type="Proteomes" id="UP000229681">
    <property type="component" value="Unassembled WGS sequence"/>
</dbReference>
<reference evidence="1 2" key="1">
    <citation type="submission" date="2017-11" db="EMBL/GenBank/DDBJ databases">
        <title>Evolution of Phototrophy in the Chloroflexi Phylum Driven by Horizontal Gene Transfer.</title>
        <authorList>
            <person name="Ward L.M."/>
            <person name="Hemp J."/>
            <person name="Shih P.M."/>
            <person name="Mcglynn S.E."/>
            <person name="Fischer W."/>
        </authorList>
    </citation>
    <scope>NUCLEOTIDE SEQUENCE [LARGE SCALE GENOMIC DNA]</scope>
    <source>
        <strain evidence="1">JP3_13</strain>
    </source>
</reference>
<organism evidence="1 2">
    <name type="scientific">Candidatus Thermofonsia Clade 1 bacterium</name>
    <dbReference type="NCBI Taxonomy" id="2364210"/>
    <lineage>
        <taxon>Bacteria</taxon>
        <taxon>Bacillati</taxon>
        <taxon>Chloroflexota</taxon>
        <taxon>Candidatus Thermofontia</taxon>
        <taxon>Candidatus Thermofonsia Clade 1</taxon>
    </lineage>
</organism>
<dbReference type="PROSITE" id="PS51257">
    <property type="entry name" value="PROKAR_LIPOPROTEIN"/>
    <property type="match status" value="1"/>
</dbReference>